<sequence>MFVMLVPDRLSLRTLSLDFVRSLRRYKDGKRDWPAIVVLFGLPLASGLVVAITGVLVVAPTAFIPAVALLAGVLLAAAGQTITLRARLADSLTLNSGKRVANLVRETMSGLLLAAVAALFDALLLGVLASAMPSGYVVNFWHHALSVSATIVTVFLILMFVATARRIYATYLEVFEGGTPLPRRVSAIPENIDGSTHRIGDPPEHKWSDH</sequence>
<feature type="transmembrane region" description="Helical" evidence="1">
    <location>
        <begin position="33"/>
        <end position="57"/>
    </location>
</feature>
<proteinExistence type="predicted"/>
<feature type="transmembrane region" description="Helical" evidence="1">
    <location>
        <begin position="107"/>
        <end position="128"/>
    </location>
</feature>
<organism evidence="2 3">
    <name type="scientific">Rhodococcus erythropolis</name>
    <name type="common">Arthrobacter picolinophilus</name>
    <dbReference type="NCBI Taxonomy" id="1833"/>
    <lineage>
        <taxon>Bacteria</taxon>
        <taxon>Bacillati</taxon>
        <taxon>Actinomycetota</taxon>
        <taxon>Actinomycetes</taxon>
        <taxon>Mycobacteriales</taxon>
        <taxon>Nocardiaceae</taxon>
        <taxon>Rhodococcus</taxon>
        <taxon>Rhodococcus erythropolis group</taxon>
    </lineage>
</organism>
<evidence type="ECO:0000256" key="1">
    <source>
        <dbReference type="SAM" id="Phobius"/>
    </source>
</evidence>
<dbReference type="AlphaFoldDB" id="A0A6G9CUZ1"/>
<keyword evidence="1" id="KW-0472">Membrane</keyword>
<keyword evidence="1" id="KW-1133">Transmembrane helix</keyword>
<name>A0A6G9CUZ1_RHOER</name>
<protein>
    <submittedName>
        <fullName evidence="2">Uncharacterized protein</fullName>
    </submittedName>
</protein>
<keyword evidence="1" id="KW-0812">Transmembrane</keyword>
<reference evidence="2 3" key="1">
    <citation type="submission" date="2020-03" db="EMBL/GenBank/DDBJ databases">
        <title>Screen low temperature-resistant strains for efficient degradation of petroleum hydrocarbons under the low temperature.</title>
        <authorList>
            <person name="Wang Y."/>
            <person name="Chen J."/>
        </authorList>
    </citation>
    <scope>NUCLEOTIDE SEQUENCE [LARGE SCALE GENOMIC DNA]</scope>
    <source>
        <strain evidence="2 3">KB1</strain>
    </source>
</reference>
<feature type="transmembrane region" description="Helical" evidence="1">
    <location>
        <begin position="140"/>
        <end position="162"/>
    </location>
</feature>
<feature type="transmembrane region" description="Helical" evidence="1">
    <location>
        <begin position="63"/>
        <end position="86"/>
    </location>
</feature>
<evidence type="ECO:0000313" key="3">
    <source>
        <dbReference type="Proteomes" id="UP000502345"/>
    </source>
</evidence>
<evidence type="ECO:0000313" key="2">
    <source>
        <dbReference type="EMBL" id="QIP40709.1"/>
    </source>
</evidence>
<accession>A0A6G9CUZ1</accession>
<dbReference type="EMBL" id="CP050124">
    <property type="protein sequence ID" value="QIP40709.1"/>
    <property type="molecule type" value="Genomic_DNA"/>
</dbReference>
<dbReference type="Proteomes" id="UP000502345">
    <property type="component" value="Chromosome"/>
</dbReference>
<gene>
    <name evidence="2" type="ORF">G9444_3465</name>
</gene>